<evidence type="ECO:0000313" key="2">
    <source>
        <dbReference type="Proteomes" id="UP000662314"/>
    </source>
</evidence>
<reference evidence="1 2" key="1">
    <citation type="journal article" date="2021" name="Int. J. Syst. Evol. Microbiol.">
        <title>Amazonocrinis nigriterrae gen. nov., sp. nov., Atlanticothrix silvestris gen. nov., sp. nov. and Dendronalium phyllosphericum gen. nov., sp. nov., nostocacean cyanobacteria from Brazilian environments.</title>
        <authorList>
            <person name="Alvarenga D.O."/>
            <person name="Andreote A.P.D."/>
            <person name="Branco L.H.Z."/>
            <person name="Delbaje E."/>
            <person name="Cruz R.B."/>
            <person name="Varani A.M."/>
            <person name="Fiore M.F."/>
        </authorList>
    </citation>
    <scope>NUCLEOTIDE SEQUENCE [LARGE SCALE GENOMIC DNA]</scope>
    <source>
        <strain evidence="1 2">CENA369</strain>
    </source>
</reference>
<dbReference type="SUPFAM" id="SSF53335">
    <property type="entry name" value="S-adenosyl-L-methionine-dependent methyltransferases"/>
    <property type="match status" value="1"/>
</dbReference>
<protein>
    <submittedName>
        <fullName evidence="1">Methyltransferase domain-containing protein</fullName>
    </submittedName>
</protein>
<dbReference type="RefSeq" id="WP_214433987.1">
    <property type="nucleotide sequence ID" value="NZ_CAWPUQ010000015.1"/>
</dbReference>
<accession>A0A8J7I6N4</accession>
<comment type="caution">
    <text evidence="1">The sequence shown here is derived from an EMBL/GenBank/DDBJ whole genome shotgun (WGS) entry which is preliminary data.</text>
</comment>
<name>A0A8J7I6N4_9NOST</name>
<dbReference type="Gene3D" id="3.40.50.150">
    <property type="entry name" value="Vaccinia Virus protein VP39"/>
    <property type="match status" value="1"/>
</dbReference>
<keyword evidence="1" id="KW-0489">Methyltransferase</keyword>
<dbReference type="Pfam" id="PF13489">
    <property type="entry name" value="Methyltransf_23"/>
    <property type="match status" value="1"/>
</dbReference>
<evidence type="ECO:0000313" key="1">
    <source>
        <dbReference type="EMBL" id="MBH8575193.1"/>
    </source>
</evidence>
<dbReference type="InterPro" id="IPR029063">
    <property type="entry name" value="SAM-dependent_MTases_sf"/>
</dbReference>
<proteinExistence type="predicted"/>
<organism evidence="1 2">
    <name type="scientific">Dendronalium phyllosphericum CENA369</name>
    <dbReference type="NCBI Taxonomy" id="1725256"/>
    <lineage>
        <taxon>Bacteria</taxon>
        <taxon>Bacillati</taxon>
        <taxon>Cyanobacteriota</taxon>
        <taxon>Cyanophyceae</taxon>
        <taxon>Nostocales</taxon>
        <taxon>Nostocaceae</taxon>
        <taxon>Dendronalium</taxon>
        <taxon>Dendronalium phyllosphericum</taxon>
    </lineage>
</organism>
<dbReference type="Proteomes" id="UP000662314">
    <property type="component" value="Unassembled WGS sequence"/>
</dbReference>
<gene>
    <name evidence="1" type="ORF">I8752_19665</name>
</gene>
<keyword evidence="1" id="KW-0808">Transferase</keyword>
<dbReference type="AlphaFoldDB" id="A0A8J7I6N4"/>
<dbReference type="GO" id="GO:0008168">
    <property type="term" value="F:methyltransferase activity"/>
    <property type="evidence" value="ECO:0007669"/>
    <property type="project" value="UniProtKB-KW"/>
</dbReference>
<sequence length="235" mass="26921">MNEFKYVGAELELFASANNWKNYIKFLLRKYIKGNVLEVGAGIGSNTRLLSSSHYNNWLCLEPDIQLFNQLKDLIALNSITNCYSFNGTIDCLSDQQLFDSILYIDVLEHIHSDREEITKAYQHLKADGNLIILSPAHQWLFTSFDSAIGHYRRYSKKTLKAVMPDELKVIKLAYLDCVGLFASLGNKLVLKQSIPSLKQIKVWDKFMVPISIKTDPLFGYQFGKSILLVGRKRF</sequence>
<keyword evidence="2" id="KW-1185">Reference proteome</keyword>
<dbReference type="GO" id="GO:0032259">
    <property type="term" value="P:methylation"/>
    <property type="evidence" value="ECO:0007669"/>
    <property type="project" value="UniProtKB-KW"/>
</dbReference>
<dbReference type="EMBL" id="JAECZA010000111">
    <property type="protein sequence ID" value="MBH8575193.1"/>
    <property type="molecule type" value="Genomic_DNA"/>
</dbReference>